<dbReference type="GO" id="GO:0005730">
    <property type="term" value="C:nucleolus"/>
    <property type="evidence" value="ECO:0007669"/>
    <property type="project" value="UniProtKB-SubCell"/>
</dbReference>
<keyword evidence="7" id="KW-1185">Reference proteome</keyword>
<evidence type="ECO:0000313" key="7">
    <source>
        <dbReference type="Proteomes" id="UP000242474"/>
    </source>
</evidence>
<dbReference type="InterPro" id="IPR028160">
    <property type="entry name" value="Slx9-like"/>
</dbReference>
<feature type="region of interest" description="Disordered" evidence="5">
    <location>
        <begin position="66"/>
        <end position="126"/>
    </location>
</feature>
<dbReference type="GO" id="GO:0030686">
    <property type="term" value="C:90S preribosome"/>
    <property type="evidence" value="ECO:0007669"/>
    <property type="project" value="InterPro"/>
</dbReference>
<name>A0A2G5B9Q7_COERN</name>
<sequence length="214" mass="23998">MPRVARQRTKYHAATPSNSVFSQRPTPAVESPFSSSNFFASIASTSDSIRPQASATNDIVSAAVSLEAKDEPQQSNVETKGPLPRNKKEKRVRRHQKWVEKMNAVQFAKRQQQKTKDRQSNRSALIRGMNSIQSSLREVQAEIIAKDVLAPEKDTTKTRKSSDTGKIISRKARNKAAIKEEKRFGQVLLHPDFRANPLATIQKHLANTLNTEPK</sequence>
<gene>
    <name evidence="6" type="ORF">COEREDRAFT_8991</name>
</gene>
<comment type="subcellular location">
    <subcellularLocation>
        <location evidence="1">Nucleus</location>
        <location evidence="1">Nucleolus</location>
    </subcellularLocation>
</comment>
<evidence type="ECO:0000256" key="2">
    <source>
        <dbReference type="ARBA" id="ARBA00011022"/>
    </source>
</evidence>
<protein>
    <recommendedName>
        <fullName evidence="3">Ribosome biogenesis protein SLX9</fullName>
    </recommendedName>
</protein>
<dbReference type="PANTHER" id="PTHR31109:SF2">
    <property type="entry name" value="RIBOSOME BIOGENESIS PROTEIN SLX9 HOMOLOG"/>
    <property type="match status" value="1"/>
</dbReference>
<dbReference type="Proteomes" id="UP000242474">
    <property type="component" value="Unassembled WGS sequence"/>
</dbReference>
<evidence type="ECO:0000256" key="5">
    <source>
        <dbReference type="SAM" id="MobiDB-lite"/>
    </source>
</evidence>
<feature type="region of interest" description="Disordered" evidence="5">
    <location>
        <begin position="154"/>
        <end position="174"/>
    </location>
</feature>
<proteinExistence type="inferred from homology"/>
<dbReference type="Pfam" id="PF15341">
    <property type="entry name" value="SLX9"/>
    <property type="match status" value="1"/>
</dbReference>
<feature type="compositionally biased region" description="Basic residues" evidence="5">
    <location>
        <begin position="85"/>
        <end position="96"/>
    </location>
</feature>
<dbReference type="EMBL" id="KZ303504">
    <property type="protein sequence ID" value="PIA15748.1"/>
    <property type="molecule type" value="Genomic_DNA"/>
</dbReference>
<dbReference type="OrthoDB" id="18703at2759"/>
<keyword evidence="4" id="KW-0539">Nucleus</keyword>
<evidence type="ECO:0000313" key="6">
    <source>
        <dbReference type="EMBL" id="PIA15748.1"/>
    </source>
</evidence>
<accession>A0A2G5B9Q7</accession>
<dbReference type="GO" id="GO:0000462">
    <property type="term" value="P:maturation of SSU-rRNA from tricistronic rRNA transcript (SSU-rRNA, 5.8S rRNA, LSU-rRNA)"/>
    <property type="evidence" value="ECO:0007669"/>
    <property type="project" value="InterPro"/>
</dbReference>
<dbReference type="GO" id="GO:0030688">
    <property type="term" value="C:preribosome, small subunit precursor"/>
    <property type="evidence" value="ECO:0007669"/>
    <property type="project" value="InterPro"/>
</dbReference>
<dbReference type="AlphaFoldDB" id="A0A2G5B9Q7"/>
<feature type="region of interest" description="Disordered" evidence="5">
    <location>
        <begin position="1"/>
        <end position="34"/>
    </location>
</feature>
<feature type="compositionally biased region" description="Basic residues" evidence="5">
    <location>
        <begin position="1"/>
        <end position="11"/>
    </location>
</feature>
<dbReference type="PANTHER" id="PTHR31109">
    <property type="entry name" value="PROTEIN FAM207A"/>
    <property type="match status" value="1"/>
</dbReference>
<evidence type="ECO:0000256" key="1">
    <source>
        <dbReference type="ARBA" id="ARBA00004604"/>
    </source>
</evidence>
<feature type="compositionally biased region" description="Basic and acidic residues" evidence="5">
    <location>
        <begin position="154"/>
        <end position="163"/>
    </location>
</feature>
<feature type="compositionally biased region" description="Polar residues" evidence="5">
    <location>
        <begin position="15"/>
        <end position="25"/>
    </location>
</feature>
<comment type="similarity">
    <text evidence="2">Belongs to the SLX9 family.</text>
</comment>
<reference evidence="6 7" key="1">
    <citation type="journal article" date="2015" name="Genome Biol. Evol.">
        <title>Phylogenomic analyses indicate that early fungi evolved digesting cell walls of algal ancestors of land plants.</title>
        <authorList>
            <person name="Chang Y."/>
            <person name="Wang S."/>
            <person name="Sekimoto S."/>
            <person name="Aerts A.L."/>
            <person name="Choi C."/>
            <person name="Clum A."/>
            <person name="LaButti K.M."/>
            <person name="Lindquist E.A."/>
            <person name="Yee Ngan C."/>
            <person name="Ohm R.A."/>
            <person name="Salamov A.A."/>
            <person name="Grigoriev I.V."/>
            <person name="Spatafora J.W."/>
            <person name="Berbee M.L."/>
        </authorList>
    </citation>
    <scope>NUCLEOTIDE SEQUENCE [LARGE SCALE GENOMIC DNA]</scope>
    <source>
        <strain evidence="6 7">NRRL 1564</strain>
    </source>
</reference>
<organism evidence="6 7">
    <name type="scientific">Coemansia reversa (strain ATCC 12441 / NRRL 1564)</name>
    <dbReference type="NCBI Taxonomy" id="763665"/>
    <lineage>
        <taxon>Eukaryota</taxon>
        <taxon>Fungi</taxon>
        <taxon>Fungi incertae sedis</taxon>
        <taxon>Zoopagomycota</taxon>
        <taxon>Kickxellomycotina</taxon>
        <taxon>Kickxellomycetes</taxon>
        <taxon>Kickxellales</taxon>
        <taxon>Kickxellaceae</taxon>
        <taxon>Coemansia</taxon>
    </lineage>
</organism>
<evidence type="ECO:0000256" key="3">
    <source>
        <dbReference type="ARBA" id="ARBA00021321"/>
    </source>
</evidence>
<evidence type="ECO:0000256" key="4">
    <source>
        <dbReference type="ARBA" id="ARBA00023242"/>
    </source>
</evidence>
<dbReference type="STRING" id="763665.A0A2G5B9Q7"/>